<feature type="coiled-coil region" evidence="4">
    <location>
        <begin position="40"/>
        <end position="96"/>
    </location>
</feature>
<proteinExistence type="inferred from homology"/>
<evidence type="ECO:0008006" key="12">
    <source>
        <dbReference type="Google" id="ProtNLM"/>
    </source>
</evidence>
<evidence type="ECO:0000256" key="1">
    <source>
        <dbReference type="ARBA" id="ARBA00007401"/>
    </source>
</evidence>
<organism evidence="10 11">
    <name type="scientific">Symbiodinium natans</name>
    <dbReference type="NCBI Taxonomy" id="878477"/>
    <lineage>
        <taxon>Eukaryota</taxon>
        <taxon>Sar</taxon>
        <taxon>Alveolata</taxon>
        <taxon>Dinophyceae</taxon>
        <taxon>Suessiales</taxon>
        <taxon>Symbiodiniaceae</taxon>
        <taxon>Symbiodinium</taxon>
    </lineage>
</organism>
<evidence type="ECO:0000259" key="9">
    <source>
        <dbReference type="Pfam" id="PF18565"/>
    </source>
</evidence>
<dbReference type="PROSITE" id="PS00608">
    <property type="entry name" value="GLYCOSYL_HYDROL_F2_2"/>
    <property type="match status" value="1"/>
</dbReference>
<dbReference type="PANTHER" id="PTHR42732">
    <property type="entry name" value="BETA-GALACTOSIDASE"/>
    <property type="match status" value="1"/>
</dbReference>
<reference evidence="10" key="1">
    <citation type="submission" date="2021-02" db="EMBL/GenBank/DDBJ databases">
        <authorList>
            <person name="Dougan E. K."/>
            <person name="Rhodes N."/>
            <person name="Thang M."/>
            <person name="Chan C."/>
        </authorList>
    </citation>
    <scope>NUCLEOTIDE SEQUENCE</scope>
</reference>
<dbReference type="SUPFAM" id="SSF49303">
    <property type="entry name" value="beta-Galactosidase/glucuronidase domain"/>
    <property type="match status" value="1"/>
</dbReference>
<dbReference type="Gene3D" id="2.60.120.260">
    <property type="entry name" value="Galactose-binding domain-like"/>
    <property type="match status" value="1"/>
</dbReference>
<dbReference type="EMBL" id="CAJNDS010000202">
    <property type="protein sequence ID" value="CAE7026995.1"/>
    <property type="molecule type" value="Genomic_DNA"/>
</dbReference>
<feature type="domain" description="Glycoside hydrolase family 2 immunoglobulin-like beta-sandwich" evidence="6">
    <location>
        <begin position="584"/>
        <end position="680"/>
    </location>
</feature>
<dbReference type="OrthoDB" id="446720at2759"/>
<evidence type="ECO:0000256" key="3">
    <source>
        <dbReference type="ARBA" id="ARBA00023295"/>
    </source>
</evidence>
<feature type="domain" description="Glycoside hydrolase family 2 catalytic" evidence="7">
    <location>
        <begin position="768"/>
        <end position="838"/>
    </location>
</feature>
<dbReference type="InterPro" id="IPR013783">
    <property type="entry name" value="Ig-like_fold"/>
</dbReference>
<protein>
    <recommendedName>
        <fullName evidence="12">Beta-galactosidase</fullName>
    </recommendedName>
</protein>
<dbReference type="Pfam" id="PF18565">
    <property type="entry name" value="Glyco_hydro2_C5"/>
    <property type="match status" value="1"/>
</dbReference>
<evidence type="ECO:0000313" key="10">
    <source>
        <dbReference type="EMBL" id="CAE7026995.1"/>
    </source>
</evidence>
<dbReference type="InterPro" id="IPR023232">
    <property type="entry name" value="Glyco_hydro_2_AS"/>
</dbReference>
<dbReference type="InterPro" id="IPR036156">
    <property type="entry name" value="Beta-gal/glucu_dom_sf"/>
</dbReference>
<comment type="similarity">
    <text evidence="1">Belongs to the glycosyl hydrolase 2 family.</text>
</comment>
<dbReference type="InterPro" id="IPR032311">
    <property type="entry name" value="DUF4982"/>
</dbReference>
<dbReference type="Pfam" id="PF00703">
    <property type="entry name" value="Glyco_hydro_2"/>
    <property type="match status" value="1"/>
</dbReference>
<dbReference type="Proteomes" id="UP000604046">
    <property type="component" value="Unassembled WGS sequence"/>
</dbReference>
<dbReference type="PANTHER" id="PTHR42732:SF1">
    <property type="entry name" value="BETA-MANNOSIDASE"/>
    <property type="match status" value="1"/>
</dbReference>
<accession>A0A812IBC9</accession>
<dbReference type="Gene3D" id="2.60.40.10">
    <property type="entry name" value="Immunoglobulins"/>
    <property type="match status" value="3"/>
</dbReference>
<dbReference type="SUPFAM" id="SSF51445">
    <property type="entry name" value="(Trans)glycosidases"/>
    <property type="match status" value="1"/>
</dbReference>
<dbReference type="GO" id="GO:0005975">
    <property type="term" value="P:carbohydrate metabolic process"/>
    <property type="evidence" value="ECO:0007669"/>
    <property type="project" value="InterPro"/>
</dbReference>
<evidence type="ECO:0000259" key="6">
    <source>
        <dbReference type="Pfam" id="PF00703"/>
    </source>
</evidence>
<dbReference type="Gene3D" id="3.20.20.80">
    <property type="entry name" value="Glycosidases"/>
    <property type="match status" value="1"/>
</dbReference>
<sequence length="1187" mass="130651">MLIEPTVPPRDAVRRITKSSQDCEPARVIMQIKRNADMHLARVQSEQDRIQQKVKTLRAKHQQKSDTLQELWEQRKLRHQQEVGELELELAGLEDKFEARWAEEEKALQEVLDKQDKRGQEAIAELETELLRQSDLLRNEVRSAEEESNTQAVDLKEVGESMEQELKARMEVKKQAMETSSDAEVRRFRGYREGNEKAAEHLMEEAKIFQQGINFLRETYSRTPRLPRKHPVAVAPVDVNSPYRRKGEKAVVTSRDAANRQTTYTFAVLLGSRASCEEMILLVTLLQLLGSNVQIPLWTFAAPTTGGRQVQSLDGQWRFQREKVTPQVCNATTFPEPLTGHCTGLLKQGRPEDGGPGNATACRAACCAESACNAWQWRPGSCWLGFLDIRSSCTGSGQWQGEGDPSRKPRKMMPGSPCWEDGCRSDLDDSHWRVVDVPHDFVVEGNFTPTADKSHGYLPYGIAWYRRKVCIPEAADIASGKRYAWLEFEGVMVRSQVWLNGVYLGGHGSGYTPFLVDLGVAKLTPDCSNVLAVHADATSPDGWWYDGGGIYRHVWLTVADPVHVAPWGVYAPARVSVPLRGAEANADAEVHPIVAFRNKRNATENLEVTCTVKTSGGAVVASQVSAATAAGNATTEISLRSLQMPGASLWSPAHPALYRLEVSISSTSSQDQVSVTFGVRTVAWDPNKGFVLNGVPTKILGTANHQDFAAVGVAVPDHLQVHRLRKLKEFGANGFRTAHNPHNEALLQAADEEGILVWAENHRNGQDEEMEVMIKRDRNHPSIVIWSICNENLCHSDDVVADAKRLKALAHRLDPLMGRPVSANYNDFNGNHTPMDVMGFDYSPETYDRWHAAAPEVPAISSETSSAYSDRGLVANDPAAGHVRDYDTEHPGWGETSQVAWQAILSRSFVAGGFTWTGWDYRGEPTPYQWPDVNSHFGVLDMAGFWKHRAYYYKACWTPPSTEYILHLLPHWNWEEHRCGDGCRRDAATGAMLVTVWAYSNAEEVELIHPNGTSMGKISASPCSHVSWEVPFLAGQLTAKGYVKGQVVQTAEVHTTGSPQSLRLRIKDGVGESGVIANGQDVALLSVDVLDAQGSIVPTASAMVTFAVEGGARILGTANGDPASLELNTSPQRPAFGGRLMAVLRPTAPASGAIRVTASSPGLTSDSLQLKVLPKAPKAAKHGQLIV</sequence>
<evidence type="ECO:0000259" key="7">
    <source>
        <dbReference type="Pfam" id="PF02836"/>
    </source>
</evidence>
<dbReference type="InterPro" id="IPR040605">
    <property type="entry name" value="Glyco_hydro2_dom5"/>
</dbReference>
<dbReference type="InterPro" id="IPR051913">
    <property type="entry name" value="GH2_Domain-Containing"/>
</dbReference>
<dbReference type="Pfam" id="PF02836">
    <property type="entry name" value="Glyco_hydro_2_C"/>
    <property type="match status" value="2"/>
</dbReference>
<evidence type="ECO:0000256" key="4">
    <source>
        <dbReference type="SAM" id="Coils"/>
    </source>
</evidence>
<feature type="domain" description="Glycoside hydrolase family 2 catalytic" evidence="7">
    <location>
        <begin position="688"/>
        <end position="763"/>
    </location>
</feature>
<keyword evidence="2" id="KW-0378">Hydrolase</keyword>
<dbReference type="AlphaFoldDB" id="A0A812IBC9"/>
<dbReference type="InterPro" id="IPR006102">
    <property type="entry name" value="Ig-like_GH2"/>
</dbReference>
<dbReference type="GO" id="GO:0004553">
    <property type="term" value="F:hydrolase activity, hydrolyzing O-glycosyl compounds"/>
    <property type="evidence" value="ECO:0007669"/>
    <property type="project" value="InterPro"/>
</dbReference>
<name>A0A812IBC9_9DINO</name>
<feature type="domain" description="Glycoside hydrolase family 2" evidence="9">
    <location>
        <begin position="1075"/>
        <end position="1168"/>
    </location>
</feature>
<dbReference type="SUPFAM" id="SSF49785">
    <property type="entry name" value="Galactose-binding domain-like"/>
    <property type="match status" value="1"/>
</dbReference>
<dbReference type="InterPro" id="IPR017853">
    <property type="entry name" value="GH"/>
</dbReference>
<comment type="caution">
    <text evidence="10">The sequence shown here is derived from an EMBL/GenBank/DDBJ whole genome shotgun (WGS) entry which is preliminary data.</text>
</comment>
<gene>
    <name evidence="10" type="ORF">SNAT2548_LOCUS3294</name>
</gene>
<evidence type="ECO:0000313" key="11">
    <source>
        <dbReference type="Proteomes" id="UP000604046"/>
    </source>
</evidence>
<feature type="region of interest" description="Disordered" evidence="5">
    <location>
        <begin position="395"/>
        <end position="414"/>
    </location>
</feature>
<evidence type="ECO:0000259" key="8">
    <source>
        <dbReference type="Pfam" id="PF16355"/>
    </source>
</evidence>
<keyword evidence="11" id="KW-1185">Reference proteome</keyword>
<evidence type="ECO:0000256" key="2">
    <source>
        <dbReference type="ARBA" id="ARBA00022801"/>
    </source>
</evidence>
<dbReference type="InterPro" id="IPR006103">
    <property type="entry name" value="Glyco_hydro_2_cat"/>
</dbReference>
<dbReference type="Pfam" id="PF16355">
    <property type="entry name" value="DUF4982"/>
    <property type="match status" value="1"/>
</dbReference>
<keyword evidence="3" id="KW-0326">Glycosidase</keyword>
<feature type="domain" description="DUF4982" evidence="8">
    <location>
        <begin position="994"/>
        <end position="1048"/>
    </location>
</feature>
<dbReference type="InterPro" id="IPR008979">
    <property type="entry name" value="Galactose-bd-like_sf"/>
</dbReference>
<evidence type="ECO:0000256" key="5">
    <source>
        <dbReference type="SAM" id="MobiDB-lite"/>
    </source>
</evidence>
<keyword evidence="4" id="KW-0175">Coiled coil</keyword>